<evidence type="ECO:0008006" key="3">
    <source>
        <dbReference type="Google" id="ProtNLM"/>
    </source>
</evidence>
<organism evidence="1 2">
    <name type="scientific">Kistimonas scapharcae</name>
    <dbReference type="NCBI Taxonomy" id="1036133"/>
    <lineage>
        <taxon>Bacteria</taxon>
        <taxon>Pseudomonadati</taxon>
        <taxon>Pseudomonadota</taxon>
        <taxon>Gammaproteobacteria</taxon>
        <taxon>Oceanospirillales</taxon>
        <taxon>Endozoicomonadaceae</taxon>
        <taxon>Kistimonas</taxon>
    </lineage>
</organism>
<name>A0ABP8UYP1_9GAMM</name>
<proteinExistence type="predicted"/>
<reference evidence="2" key="1">
    <citation type="journal article" date="2019" name="Int. J. Syst. Evol. Microbiol.">
        <title>The Global Catalogue of Microorganisms (GCM) 10K type strain sequencing project: providing services to taxonomists for standard genome sequencing and annotation.</title>
        <authorList>
            <consortium name="The Broad Institute Genomics Platform"/>
            <consortium name="The Broad Institute Genome Sequencing Center for Infectious Disease"/>
            <person name="Wu L."/>
            <person name="Ma J."/>
        </authorList>
    </citation>
    <scope>NUCLEOTIDE SEQUENCE [LARGE SCALE GENOMIC DNA]</scope>
    <source>
        <strain evidence="2">JCM 17805</strain>
    </source>
</reference>
<evidence type="ECO:0000313" key="2">
    <source>
        <dbReference type="Proteomes" id="UP001500604"/>
    </source>
</evidence>
<evidence type="ECO:0000313" key="1">
    <source>
        <dbReference type="EMBL" id="GAA4648220.1"/>
    </source>
</evidence>
<accession>A0ABP8UYP1</accession>
<dbReference type="Proteomes" id="UP001500604">
    <property type="component" value="Unassembled WGS sequence"/>
</dbReference>
<dbReference type="RefSeq" id="WP_345193614.1">
    <property type="nucleotide sequence ID" value="NZ_BAABFL010000048.1"/>
</dbReference>
<protein>
    <recommendedName>
        <fullName evidence="3">Secreted protein</fullName>
    </recommendedName>
</protein>
<sequence>MRRDREDRLTLLCSLFVIVWLWSTAVIANDDGMDDLKNLAQEQACSDVMSAISDRDTIARVIVIAGLMTDNQAIGELLGQGEDELALFVEDVFHFCKVIPAYSFKQITDRVL</sequence>
<comment type="caution">
    <text evidence="1">The sequence shown here is derived from an EMBL/GenBank/DDBJ whole genome shotgun (WGS) entry which is preliminary data.</text>
</comment>
<gene>
    <name evidence="1" type="ORF">GCM10023116_04870</name>
</gene>
<keyword evidence="2" id="KW-1185">Reference proteome</keyword>
<dbReference type="EMBL" id="BAABFL010000048">
    <property type="protein sequence ID" value="GAA4648220.1"/>
    <property type="molecule type" value="Genomic_DNA"/>
</dbReference>